<evidence type="ECO:0000313" key="14">
    <source>
        <dbReference type="EnsemblMetazoa" id="CapteP224577"/>
    </source>
</evidence>
<dbReference type="OrthoDB" id="6276488at2759"/>
<keyword evidence="5 10" id="KW-0472">Membrane</keyword>
<reference evidence="14" key="3">
    <citation type="submission" date="2015-06" db="UniProtKB">
        <authorList>
            <consortium name="EnsemblMetazoa"/>
        </authorList>
    </citation>
    <scope>IDENTIFICATION</scope>
</reference>
<dbReference type="Gene3D" id="1.20.1070.10">
    <property type="entry name" value="Rhodopsin 7-helix transmembrane proteins"/>
    <property type="match status" value="1"/>
</dbReference>
<dbReference type="OMA" id="MCCTRIP"/>
<feature type="region of interest" description="Disordered" evidence="9">
    <location>
        <begin position="441"/>
        <end position="467"/>
    </location>
</feature>
<keyword evidence="6 8" id="KW-0675">Receptor</keyword>
<keyword evidence="15" id="KW-1185">Reference proteome</keyword>
<keyword evidence="7 8" id="KW-0807">Transducer</keyword>
<dbReference type="InterPro" id="IPR000276">
    <property type="entry name" value="GPCR_Rhodpsn"/>
</dbReference>
<evidence type="ECO:0000256" key="6">
    <source>
        <dbReference type="ARBA" id="ARBA00023170"/>
    </source>
</evidence>
<dbReference type="InterPro" id="IPR017452">
    <property type="entry name" value="GPCR_Rhodpsn_7TM"/>
</dbReference>
<evidence type="ECO:0000256" key="8">
    <source>
        <dbReference type="RuleBase" id="RU000688"/>
    </source>
</evidence>
<dbReference type="EMBL" id="AMQN01000650">
    <property type="status" value="NOT_ANNOTATED_CDS"/>
    <property type="molecule type" value="Genomic_DNA"/>
</dbReference>
<feature type="transmembrane region" description="Helical" evidence="10">
    <location>
        <begin position="215"/>
        <end position="240"/>
    </location>
</feature>
<keyword evidence="11" id="KW-0732">Signal</keyword>
<evidence type="ECO:0000256" key="10">
    <source>
        <dbReference type="SAM" id="Phobius"/>
    </source>
</evidence>
<dbReference type="HOGENOM" id="CLU_046758_1_0_1"/>
<evidence type="ECO:0000256" key="2">
    <source>
        <dbReference type="ARBA" id="ARBA00022692"/>
    </source>
</evidence>
<dbReference type="EnsemblMetazoa" id="CapteT224577">
    <property type="protein sequence ID" value="CapteP224577"/>
    <property type="gene ID" value="CapteG224577"/>
</dbReference>
<keyword evidence="2 8" id="KW-0812">Transmembrane</keyword>
<evidence type="ECO:0000313" key="15">
    <source>
        <dbReference type="Proteomes" id="UP000014760"/>
    </source>
</evidence>
<keyword evidence="3 10" id="KW-1133">Transmembrane helix</keyword>
<dbReference type="PANTHER" id="PTHR24243">
    <property type="entry name" value="G-PROTEIN COUPLED RECEPTOR"/>
    <property type="match status" value="1"/>
</dbReference>
<comment type="subcellular location">
    <subcellularLocation>
        <location evidence="1">Membrane</location>
        <topology evidence="1">Multi-pass membrane protein</topology>
    </subcellularLocation>
</comment>
<dbReference type="STRING" id="283909.R7VA02"/>
<dbReference type="Pfam" id="PF00001">
    <property type="entry name" value="7tm_1"/>
    <property type="match status" value="1"/>
</dbReference>
<keyword evidence="4 8" id="KW-0297">G-protein coupled receptor</keyword>
<dbReference type="Proteomes" id="UP000014760">
    <property type="component" value="Unassembled WGS sequence"/>
</dbReference>
<dbReference type="PROSITE" id="PS50262">
    <property type="entry name" value="G_PROTEIN_RECEP_F1_2"/>
    <property type="match status" value="1"/>
</dbReference>
<dbReference type="PROSITE" id="PS00237">
    <property type="entry name" value="G_PROTEIN_RECEP_F1_1"/>
    <property type="match status" value="1"/>
</dbReference>
<feature type="compositionally biased region" description="Polar residues" evidence="9">
    <location>
        <begin position="445"/>
        <end position="467"/>
    </location>
</feature>
<evidence type="ECO:0000256" key="9">
    <source>
        <dbReference type="SAM" id="MobiDB-lite"/>
    </source>
</evidence>
<feature type="transmembrane region" description="Helical" evidence="10">
    <location>
        <begin position="363"/>
        <end position="383"/>
    </location>
</feature>
<name>R7VA02_CAPTE</name>
<feature type="signal peptide" evidence="11">
    <location>
        <begin position="1"/>
        <end position="20"/>
    </location>
</feature>
<evidence type="ECO:0000256" key="7">
    <source>
        <dbReference type="ARBA" id="ARBA00023224"/>
    </source>
</evidence>
<evidence type="ECO:0000256" key="4">
    <source>
        <dbReference type="ARBA" id="ARBA00023040"/>
    </source>
</evidence>
<dbReference type="SUPFAM" id="SSF81321">
    <property type="entry name" value="Family A G protein-coupled receptor-like"/>
    <property type="match status" value="1"/>
</dbReference>
<dbReference type="CDD" id="cd15001">
    <property type="entry name" value="7tmA_GPRnna14-like"/>
    <property type="match status" value="1"/>
</dbReference>
<feature type="transmembrane region" description="Helical" evidence="10">
    <location>
        <begin position="123"/>
        <end position="142"/>
    </location>
</feature>
<evidence type="ECO:0000313" key="13">
    <source>
        <dbReference type="EMBL" id="ELU15434.1"/>
    </source>
</evidence>
<reference evidence="13 15" key="2">
    <citation type="journal article" date="2013" name="Nature">
        <title>Insights into bilaterian evolution from three spiralian genomes.</title>
        <authorList>
            <person name="Simakov O."/>
            <person name="Marletaz F."/>
            <person name="Cho S.J."/>
            <person name="Edsinger-Gonzales E."/>
            <person name="Havlak P."/>
            <person name="Hellsten U."/>
            <person name="Kuo D.H."/>
            <person name="Larsson T."/>
            <person name="Lv J."/>
            <person name="Arendt D."/>
            <person name="Savage R."/>
            <person name="Osoegawa K."/>
            <person name="de Jong P."/>
            <person name="Grimwood J."/>
            <person name="Chapman J.A."/>
            <person name="Shapiro H."/>
            <person name="Aerts A."/>
            <person name="Otillar R.P."/>
            <person name="Terry A.Y."/>
            <person name="Boore J.L."/>
            <person name="Grigoriev I.V."/>
            <person name="Lindberg D.R."/>
            <person name="Seaver E.C."/>
            <person name="Weisblat D.A."/>
            <person name="Putnam N.H."/>
            <person name="Rokhsar D.S."/>
        </authorList>
    </citation>
    <scope>NUCLEOTIDE SEQUENCE</scope>
    <source>
        <strain evidence="13 15">I ESC-2004</strain>
    </source>
</reference>
<dbReference type="GO" id="GO:0004930">
    <property type="term" value="F:G protein-coupled receptor activity"/>
    <property type="evidence" value="ECO:0007669"/>
    <property type="project" value="UniProtKB-KW"/>
</dbReference>
<evidence type="ECO:0000256" key="3">
    <source>
        <dbReference type="ARBA" id="ARBA00022989"/>
    </source>
</evidence>
<dbReference type="PRINTS" id="PR00237">
    <property type="entry name" value="GPCRRHODOPSN"/>
</dbReference>
<dbReference type="PANTHER" id="PTHR24243:SF224">
    <property type="entry name" value="G-PROTEIN COUPLED RECEPTOR 19-RELATED"/>
    <property type="match status" value="1"/>
</dbReference>
<proteinExistence type="inferred from homology"/>
<evidence type="ECO:0000256" key="5">
    <source>
        <dbReference type="ARBA" id="ARBA00023136"/>
    </source>
</evidence>
<dbReference type="AlphaFoldDB" id="R7VA02"/>
<feature type="chain" id="PRO_5010979178" description="G-protein coupled receptors family 1 profile domain-containing protein" evidence="11">
    <location>
        <begin position="21"/>
        <end position="467"/>
    </location>
</feature>
<gene>
    <name evidence="13" type="ORF">CAPTEDRAFT_224577</name>
</gene>
<feature type="transmembrane region" description="Helical" evidence="10">
    <location>
        <begin position="260"/>
        <end position="279"/>
    </location>
</feature>
<feature type="transmembrane region" description="Helical" evidence="10">
    <location>
        <begin position="149"/>
        <end position="171"/>
    </location>
</feature>
<comment type="similarity">
    <text evidence="8">Belongs to the G-protein coupled receptor 1 family.</text>
</comment>
<dbReference type="EMBL" id="AMQN01000648">
    <property type="status" value="NOT_ANNOTATED_CDS"/>
    <property type="molecule type" value="Genomic_DNA"/>
</dbReference>
<evidence type="ECO:0000259" key="12">
    <source>
        <dbReference type="PROSITE" id="PS50262"/>
    </source>
</evidence>
<dbReference type="EMBL" id="KB293808">
    <property type="protein sequence ID" value="ELU15434.1"/>
    <property type="molecule type" value="Genomic_DNA"/>
</dbReference>
<evidence type="ECO:0000256" key="1">
    <source>
        <dbReference type="ARBA" id="ARBA00004141"/>
    </source>
</evidence>
<dbReference type="GO" id="GO:0005886">
    <property type="term" value="C:plasma membrane"/>
    <property type="evidence" value="ECO:0007669"/>
    <property type="project" value="TreeGrafter"/>
</dbReference>
<feature type="transmembrane region" description="Helical" evidence="10">
    <location>
        <begin position="299"/>
        <end position="324"/>
    </location>
</feature>
<protein>
    <recommendedName>
        <fullName evidence="12">G-protein coupled receptors family 1 profile domain-containing protein</fullName>
    </recommendedName>
</protein>
<dbReference type="EMBL" id="AMQN01000649">
    <property type="status" value="NOT_ANNOTATED_CDS"/>
    <property type="molecule type" value="Genomic_DNA"/>
</dbReference>
<organism evidence="13">
    <name type="scientific">Capitella teleta</name>
    <name type="common">Polychaete worm</name>
    <dbReference type="NCBI Taxonomy" id="283909"/>
    <lineage>
        <taxon>Eukaryota</taxon>
        <taxon>Metazoa</taxon>
        <taxon>Spiralia</taxon>
        <taxon>Lophotrochozoa</taxon>
        <taxon>Annelida</taxon>
        <taxon>Polychaeta</taxon>
        <taxon>Sedentaria</taxon>
        <taxon>Scolecida</taxon>
        <taxon>Capitellidae</taxon>
        <taxon>Capitella</taxon>
    </lineage>
</organism>
<feature type="domain" description="G-protein coupled receptors family 1 profile" evidence="12">
    <location>
        <begin position="131"/>
        <end position="420"/>
    </location>
</feature>
<reference evidence="15" key="1">
    <citation type="submission" date="2012-12" db="EMBL/GenBank/DDBJ databases">
        <authorList>
            <person name="Hellsten U."/>
            <person name="Grimwood J."/>
            <person name="Chapman J.A."/>
            <person name="Shapiro H."/>
            <person name="Aerts A."/>
            <person name="Otillar R.P."/>
            <person name="Terry A.Y."/>
            <person name="Boore J.L."/>
            <person name="Simakov O."/>
            <person name="Marletaz F."/>
            <person name="Cho S.-J."/>
            <person name="Edsinger-Gonzales E."/>
            <person name="Havlak P."/>
            <person name="Kuo D.-H."/>
            <person name="Larsson T."/>
            <person name="Lv J."/>
            <person name="Arendt D."/>
            <person name="Savage R."/>
            <person name="Osoegawa K."/>
            <person name="de Jong P."/>
            <person name="Lindberg D.R."/>
            <person name="Seaver E.C."/>
            <person name="Weisblat D.A."/>
            <person name="Putnam N.H."/>
            <person name="Grigoriev I.V."/>
            <person name="Rokhsar D.S."/>
        </authorList>
    </citation>
    <scope>NUCLEOTIDE SEQUENCE</scope>
    <source>
        <strain evidence="15">I ESC-2004</strain>
    </source>
</reference>
<sequence length="467" mass="51978">MSRAASFIACLFLIAALAKGDDVASNDTETTQESQVTTATPRFVYTRENLGLEVGQECYDFVKAYDPNGNILEQLCMCFLAWCGRPLTPEELILRREYSKKVDGRVLKVRLRTYMPVIVTNSIIGFAGLFGNLIIIIVIAAFMPRKSVVNVMLVSMTTADFLVCGICIPLIKRSDVASRKSSLLQKVPQLGPQGPDHTYSLAYNSWYGGEMLCKFIWYLFFLAFSCSCISMTLISVERYIVICHPMKAPSINTLSRARKMAVGTWVFAALIAIPMLFITEYDEARSACEKTMIGMKKPIYYFMTLIICVYFIPSCVMTFSYVSVGIELMKSIKITTQMQHQGDEKAAKDSDDIKGRISLMKTLVAVMIAFIVLWGPILIWYLLSGFLGFTVTNDAEAFAMWEYCLTTISLAQSAINPFIYIATSAQFRLGFRKLIGMAPPPKKGSTVSGSTAISQISKTTEPNSNKV</sequence>
<accession>R7VA02</accession>
<evidence type="ECO:0000256" key="11">
    <source>
        <dbReference type="SAM" id="SignalP"/>
    </source>
</evidence>